<feature type="compositionally biased region" description="Polar residues" evidence="1">
    <location>
        <begin position="359"/>
        <end position="369"/>
    </location>
</feature>
<keyword evidence="3" id="KW-1185">Reference proteome</keyword>
<protein>
    <submittedName>
        <fullName evidence="2">SCL-interrupting locus protein</fullName>
    </submittedName>
</protein>
<sequence length="492" mass="54825">MSLSQDEGHSFVSIDDLEPRLPPRLSRYPAPFDFPEKPVFQVPDISLIFDSDIIPDNSSLPGNTPKQNANSSQTSLGRVTPSSQNSSGMVETTSPAGVINSRSSEPTLRNNLLNSSGQGISSMDKINSAQSIGADYNVFKELQSQRETITRMEEKLDKIMQFQDGFLSQIFRRGALISTQVQTDDVSNKKLTRRSQPKRTTTTTSDNDSPILTPKHQHRHPNNQNKQKNGRQFERILTQERVQNNNSLSPMQLPSFNAPSDLLSAASGIKSLQLQDFEDDSSHSGSGELFGSDASSSDEDENPVKPVIKVKPPGQNVSPNGNLMFSDPSRQASPGAKLWTPPPQPSPHPFENNTERTRNPCSNENNRISSGRHHNQHRYKSTPRTGSNFHSPAQKYPNSNELRGFDAIQTNATTGPTETTVYGMTPSNLSFATKEYLHRYGLVTQQQSPRHQSPTPNEAPRQSRPPHKNFAKRYEEDRILNITEIKNQPKFL</sequence>
<gene>
    <name evidence="2" type="ORF">Fcan01_10570</name>
</gene>
<dbReference type="AlphaFoldDB" id="A0A226E945"/>
<feature type="compositionally biased region" description="Basic residues" evidence="1">
    <location>
        <begin position="370"/>
        <end position="381"/>
    </location>
</feature>
<feature type="compositionally biased region" description="Polar residues" evidence="1">
    <location>
        <begin position="382"/>
        <end position="400"/>
    </location>
</feature>
<feature type="region of interest" description="Disordered" evidence="1">
    <location>
        <begin position="181"/>
        <end position="230"/>
    </location>
</feature>
<dbReference type="EMBL" id="LNIX01000005">
    <property type="protein sequence ID" value="OXA54083.1"/>
    <property type="molecule type" value="Genomic_DNA"/>
</dbReference>
<evidence type="ECO:0000313" key="3">
    <source>
        <dbReference type="Proteomes" id="UP000198287"/>
    </source>
</evidence>
<evidence type="ECO:0000313" key="2">
    <source>
        <dbReference type="EMBL" id="OXA54083.1"/>
    </source>
</evidence>
<feature type="compositionally biased region" description="Polar residues" evidence="1">
    <location>
        <begin position="315"/>
        <end position="332"/>
    </location>
</feature>
<evidence type="ECO:0000256" key="1">
    <source>
        <dbReference type="SAM" id="MobiDB-lite"/>
    </source>
</evidence>
<organism evidence="2 3">
    <name type="scientific">Folsomia candida</name>
    <name type="common">Springtail</name>
    <dbReference type="NCBI Taxonomy" id="158441"/>
    <lineage>
        <taxon>Eukaryota</taxon>
        <taxon>Metazoa</taxon>
        <taxon>Ecdysozoa</taxon>
        <taxon>Arthropoda</taxon>
        <taxon>Hexapoda</taxon>
        <taxon>Collembola</taxon>
        <taxon>Entomobryomorpha</taxon>
        <taxon>Isotomoidea</taxon>
        <taxon>Isotomidae</taxon>
        <taxon>Proisotominae</taxon>
        <taxon>Folsomia</taxon>
    </lineage>
</organism>
<feature type="region of interest" description="Disordered" evidence="1">
    <location>
        <begin position="1"/>
        <end position="33"/>
    </location>
</feature>
<feature type="region of interest" description="Disordered" evidence="1">
    <location>
        <begin position="56"/>
        <end position="107"/>
    </location>
</feature>
<accession>A0A226E945</accession>
<feature type="region of interest" description="Disordered" evidence="1">
    <location>
        <begin position="277"/>
        <end position="400"/>
    </location>
</feature>
<comment type="caution">
    <text evidence="2">The sequence shown here is derived from an EMBL/GenBank/DDBJ whole genome shotgun (WGS) entry which is preliminary data.</text>
</comment>
<feature type="region of interest" description="Disordered" evidence="1">
    <location>
        <begin position="444"/>
        <end position="475"/>
    </location>
</feature>
<dbReference type="OrthoDB" id="76173at2759"/>
<reference evidence="2 3" key="1">
    <citation type="submission" date="2015-12" db="EMBL/GenBank/DDBJ databases">
        <title>The genome of Folsomia candida.</title>
        <authorList>
            <person name="Faddeeva A."/>
            <person name="Derks M.F."/>
            <person name="Anvar Y."/>
            <person name="Smit S."/>
            <person name="Van Straalen N."/>
            <person name="Roelofs D."/>
        </authorList>
    </citation>
    <scope>NUCLEOTIDE SEQUENCE [LARGE SCALE GENOMIC DNA]</scope>
    <source>
        <strain evidence="2 3">VU population</strain>
        <tissue evidence="2">Whole body</tissue>
    </source>
</reference>
<proteinExistence type="predicted"/>
<feature type="compositionally biased region" description="Low complexity" evidence="1">
    <location>
        <begin position="304"/>
        <end position="313"/>
    </location>
</feature>
<name>A0A226E945_FOLCA</name>
<feature type="compositionally biased region" description="Polar residues" evidence="1">
    <location>
        <begin position="444"/>
        <end position="456"/>
    </location>
</feature>
<feature type="compositionally biased region" description="Polar residues" evidence="1">
    <location>
        <begin position="198"/>
        <end position="210"/>
    </location>
</feature>
<dbReference type="Proteomes" id="UP000198287">
    <property type="component" value="Unassembled WGS sequence"/>
</dbReference>